<dbReference type="InterPro" id="IPR036047">
    <property type="entry name" value="F-box-like_dom_sf"/>
</dbReference>
<accession>A0A8H6Y3P2</accession>
<dbReference type="EMBL" id="JACAZH010000012">
    <property type="protein sequence ID" value="KAF7353565.1"/>
    <property type="molecule type" value="Genomic_DNA"/>
</dbReference>
<comment type="caution">
    <text evidence="1">The sequence shown here is derived from an EMBL/GenBank/DDBJ whole genome shotgun (WGS) entry which is preliminary data.</text>
</comment>
<dbReference type="Proteomes" id="UP000623467">
    <property type="component" value="Unassembled WGS sequence"/>
</dbReference>
<sequence>MPFETLEEDVLLEILLFSDISTVLAVSAINKALRRIALSKQLWLSLILDIRFREALELPPPNHERLECLSAEELINVVKNAVAGPGPLWDSTYDECSSVDMTSFQIPLDDMDDRPEARLLPGARYLLLNSTSTTQQTLYIYDVWSACRVWYRLMQRCKMCEVDMVPGGAIARVFFVQKGNHTNSFTLHVEEVDLITGTSRELFNFSFDSIRLDSIVFGVLPCSIGGDFLLASVVHWHSPVVLINWRASTFVCLDRDSFFDVTILYTRWYWTKVS</sequence>
<proteinExistence type="predicted"/>
<reference evidence="1" key="1">
    <citation type="submission" date="2020-05" db="EMBL/GenBank/DDBJ databases">
        <title>Mycena genomes resolve the evolution of fungal bioluminescence.</title>
        <authorList>
            <person name="Tsai I.J."/>
        </authorList>
    </citation>
    <scope>NUCLEOTIDE SEQUENCE</scope>
    <source>
        <strain evidence="1">160909Yilan</strain>
    </source>
</reference>
<dbReference type="SUPFAM" id="SSF81383">
    <property type="entry name" value="F-box domain"/>
    <property type="match status" value="1"/>
</dbReference>
<organism evidence="1 2">
    <name type="scientific">Mycena sanguinolenta</name>
    <dbReference type="NCBI Taxonomy" id="230812"/>
    <lineage>
        <taxon>Eukaryota</taxon>
        <taxon>Fungi</taxon>
        <taxon>Dikarya</taxon>
        <taxon>Basidiomycota</taxon>
        <taxon>Agaricomycotina</taxon>
        <taxon>Agaricomycetes</taxon>
        <taxon>Agaricomycetidae</taxon>
        <taxon>Agaricales</taxon>
        <taxon>Marasmiineae</taxon>
        <taxon>Mycenaceae</taxon>
        <taxon>Mycena</taxon>
    </lineage>
</organism>
<evidence type="ECO:0000313" key="2">
    <source>
        <dbReference type="Proteomes" id="UP000623467"/>
    </source>
</evidence>
<dbReference type="OrthoDB" id="3059989at2759"/>
<evidence type="ECO:0008006" key="3">
    <source>
        <dbReference type="Google" id="ProtNLM"/>
    </source>
</evidence>
<protein>
    <recommendedName>
        <fullName evidence="3">F-box domain-containing protein</fullName>
    </recommendedName>
</protein>
<keyword evidence="2" id="KW-1185">Reference proteome</keyword>
<dbReference type="AlphaFoldDB" id="A0A8H6Y3P2"/>
<evidence type="ECO:0000313" key="1">
    <source>
        <dbReference type="EMBL" id="KAF7353565.1"/>
    </source>
</evidence>
<gene>
    <name evidence="1" type="ORF">MSAN_01546800</name>
</gene>
<name>A0A8H6Y3P2_9AGAR</name>